<proteinExistence type="predicted"/>
<comment type="caution">
    <text evidence="2">The sequence shown here is derived from an EMBL/GenBank/DDBJ whole genome shotgun (WGS) entry which is preliminary data.</text>
</comment>
<feature type="region of interest" description="Disordered" evidence="1">
    <location>
        <begin position="19"/>
        <end position="49"/>
    </location>
</feature>
<organism evidence="2 3">
    <name type="scientific">Nannochloropsis gaditana</name>
    <dbReference type="NCBI Taxonomy" id="72520"/>
    <lineage>
        <taxon>Eukaryota</taxon>
        <taxon>Sar</taxon>
        <taxon>Stramenopiles</taxon>
        <taxon>Ochrophyta</taxon>
        <taxon>Eustigmatophyceae</taxon>
        <taxon>Eustigmatales</taxon>
        <taxon>Monodopsidaceae</taxon>
        <taxon>Nannochloropsis</taxon>
    </lineage>
</organism>
<accession>W7T4D0</accession>
<keyword evidence="3" id="KW-1185">Reference proteome</keyword>
<evidence type="ECO:0000256" key="1">
    <source>
        <dbReference type="SAM" id="MobiDB-lite"/>
    </source>
</evidence>
<reference evidence="2 3" key="1">
    <citation type="journal article" date="2014" name="Mol. Plant">
        <title>Chromosome Scale Genome Assembly and Transcriptome Profiling of Nannochloropsis gaditana in Nitrogen Depletion.</title>
        <authorList>
            <person name="Corteggiani Carpinelli E."/>
            <person name="Telatin A."/>
            <person name="Vitulo N."/>
            <person name="Forcato C."/>
            <person name="D'Angelo M."/>
            <person name="Schiavon R."/>
            <person name="Vezzi A."/>
            <person name="Giacometti G.M."/>
            <person name="Morosinotto T."/>
            <person name="Valle G."/>
        </authorList>
    </citation>
    <scope>NUCLEOTIDE SEQUENCE [LARGE SCALE GENOMIC DNA]</scope>
    <source>
        <strain evidence="2 3">B-31</strain>
    </source>
</reference>
<dbReference type="EMBL" id="AZIL01002354">
    <property type="protein sequence ID" value="EWM21865.1"/>
    <property type="molecule type" value="Genomic_DNA"/>
</dbReference>
<protein>
    <submittedName>
        <fullName evidence="2">Uncharacterized protein</fullName>
    </submittedName>
</protein>
<sequence>MFHKNCTCTLSGSAVYIMDSDGGNVTNQTRNPRGEESGKQRMPRLQRSSSLCRKNNNYSFLARQSADLTILAMKNVQGWTQPGEMEQAGKIRG</sequence>
<gene>
    <name evidence="2" type="ORF">Naga_100169g11</name>
</gene>
<evidence type="ECO:0000313" key="3">
    <source>
        <dbReference type="Proteomes" id="UP000019335"/>
    </source>
</evidence>
<evidence type="ECO:0000313" key="2">
    <source>
        <dbReference type="EMBL" id="EWM21865.1"/>
    </source>
</evidence>
<dbReference type="Proteomes" id="UP000019335">
    <property type="component" value="Unassembled WGS sequence"/>
</dbReference>
<name>W7T4D0_9STRA</name>
<dbReference type="AlphaFoldDB" id="W7T4D0"/>